<accession>A0A401GP27</accession>
<evidence type="ECO:0000256" key="1">
    <source>
        <dbReference type="SAM" id="MobiDB-lite"/>
    </source>
</evidence>
<evidence type="ECO:0000313" key="4">
    <source>
        <dbReference type="Proteomes" id="UP000287166"/>
    </source>
</evidence>
<feature type="transmembrane region" description="Helical" evidence="2">
    <location>
        <begin position="39"/>
        <end position="58"/>
    </location>
</feature>
<keyword evidence="2" id="KW-1133">Transmembrane helix</keyword>
<dbReference type="Proteomes" id="UP000287166">
    <property type="component" value="Unassembled WGS sequence"/>
</dbReference>
<feature type="compositionally biased region" description="Low complexity" evidence="1">
    <location>
        <begin position="1"/>
        <end position="23"/>
    </location>
</feature>
<evidence type="ECO:0000256" key="2">
    <source>
        <dbReference type="SAM" id="Phobius"/>
    </source>
</evidence>
<keyword evidence="4" id="KW-1185">Reference proteome</keyword>
<sequence>MSSSASLSSSSAVVSTSSTPSSGNSGGGFFSANGTPALILAFLAIGLFVGGMVTMFALRRRRMFRLGNRFLGRRTNTWTSDIPESTVPQRTERRRQRHFGKKPELWDVYTVKEEYQDASWEKVTPISAKVITEELPDVLHDVDPPPLFSPPHESRFHSLISHGRFGFLRSTEVQPTAAPTRPPRIEVAVAIAMPVPSSSDSGMLEYSLGLAELPWDSDMHAAMHSAEQGPALDNREQVL</sequence>
<dbReference type="EMBL" id="BFAD01000005">
    <property type="protein sequence ID" value="GBE83973.1"/>
    <property type="molecule type" value="Genomic_DNA"/>
</dbReference>
<dbReference type="AlphaFoldDB" id="A0A401GP27"/>
<comment type="caution">
    <text evidence="3">The sequence shown here is derived from an EMBL/GenBank/DDBJ whole genome shotgun (WGS) entry which is preliminary data.</text>
</comment>
<name>A0A401GP27_9APHY</name>
<proteinExistence type="predicted"/>
<dbReference type="OrthoDB" id="2755869at2759"/>
<protein>
    <submittedName>
        <fullName evidence="3">Uncharacterized protein</fullName>
    </submittedName>
</protein>
<feature type="region of interest" description="Disordered" evidence="1">
    <location>
        <begin position="1"/>
        <end position="24"/>
    </location>
</feature>
<dbReference type="RefSeq" id="XP_027614886.1">
    <property type="nucleotide sequence ID" value="XM_027759085.1"/>
</dbReference>
<gene>
    <name evidence="3" type="ORF">SCP_0510320</name>
</gene>
<organism evidence="3 4">
    <name type="scientific">Sparassis crispa</name>
    <dbReference type="NCBI Taxonomy" id="139825"/>
    <lineage>
        <taxon>Eukaryota</taxon>
        <taxon>Fungi</taxon>
        <taxon>Dikarya</taxon>
        <taxon>Basidiomycota</taxon>
        <taxon>Agaricomycotina</taxon>
        <taxon>Agaricomycetes</taxon>
        <taxon>Polyporales</taxon>
        <taxon>Sparassidaceae</taxon>
        <taxon>Sparassis</taxon>
    </lineage>
</organism>
<evidence type="ECO:0000313" key="3">
    <source>
        <dbReference type="EMBL" id="GBE83973.1"/>
    </source>
</evidence>
<reference evidence="3 4" key="1">
    <citation type="journal article" date="2018" name="Sci. Rep.">
        <title>Genome sequence of the cauliflower mushroom Sparassis crispa (Hanabiratake) and its association with beneficial usage.</title>
        <authorList>
            <person name="Kiyama R."/>
            <person name="Furutani Y."/>
            <person name="Kawaguchi K."/>
            <person name="Nakanishi T."/>
        </authorList>
    </citation>
    <scope>NUCLEOTIDE SEQUENCE [LARGE SCALE GENOMIC DNA]</scope>
</reference>
<keyword evidence="2" id="KW-0472">Membrane</keyword>
<dbReference type="InParanoid" id="A0A401GP27"/>
<dbReference type="GeneID" id="38780890"/>
<keyword evidence="2" id="KW-0812">Transmembrane</keyword>